<feature type="compositionally biased region" description="Basic residues" evidence="1">
    <location>
        <begin position="368"/>
        <end position="377"/>
    </location>
</feature>
<feature type="region of interest" description="Disordered" evidence="1">
    <location>
        <begin position="1"/>
        <end position="24"/>
    </location>
</feature>
<reference evidence="3" key="2">
    <citation type="submission" date="2020-09" db="EMBL/GenBank/DDBJ databases">
        <authorList>
            <person name="Sun Q."/>
            <person name="Ohkuma M."/>
        </authorList>
    </citation>
    <scope>NUCLEOTIDE SEQUENCE</scope>
    <source>
        <strain evidence="3">JCM 4988</strain>
    </source>
</reference>
<keyword evidence="2" id="KW-0812">Transmembrane</keyword>
<dbReference type="AlphaFoldDB" id="A0A918PYC3"/>
<keyword evidence="2" id="KW-0472">Membrane</keyword>
<sequence>MAGRGDPPEGTPEGTPEGLPGGGEDEYRFVVFDESFVQAARLQEFSATERMGPHAPAVRSLPVWRLGTGSTPALLLVLVVAVAVVFGTAIYLSLRPPHHTSPAKRAEPLRVTLIPLAPSGPVPGGTPTDLQARGPAARFRAGAAGIALPGVRPTENFSVSQVMAALTTAKDYLVESSLDPDVLTGGAIRPVRVLLDPDQLEQFDRSMARPAADGRHAATGWLVRYDPAEVALAAPEVRVGGTLHVTETSPDTLEVTSDHTFAYVLRPAGDTAPAARSGAGGASLFTVRRELRFRFDREDLLRHRTELLTSSVQAGPQSCSAETAGVLRPLLAGRSPSTRAPAGTDPYALGDTTPALCGSLAPGAQPHHPLRPRAPGR</sequence>
<reference evidence="3" key="1">
    <citation type="journal article" date="2014" name="Int. J. Syst. Evol. Microbiol.">
        <title>Complete genome sequence of Corynebacterium casei LMG S-19264T (=DSM 44701T), isolated from a smear-ripened cheese.</title>
        <authorList>
            <consortium name="US DOE Joint Genome Institute (JGI-PGF)"/>
            <person name="Walter F."/>
            <person name="Albersmeier A."/>
            <person name="Kalinowski J."/>
            <person name="Ruckert C."/>
        </authorList>
    </citation>
    <scope>NUCLEOTIDE SEQUENCE</scope>
    <source>
        <strain evidence="3">JCM 4988</strain>
    </source>
</reference>
<name>A0A918PYC3_9ACTN</name>
<dbReference type="EMBL" id="BMWG01000004">
    <property type="protein sequence ID" value="GGZ27464.1"/>
    <property type="molecule type" value="Genomic_DNA"/>
</dbReference>
<dbReference type="RefSeq" id="WP_190122694.1">
    <property type="nucleotide sequence ID" value="NZ_BMWG01000004.1"/>
</dbReference>
<accession>A0A918PYC3</accession>
<keyword evidence="4" id="KW-1185">Reference proteome</keyword>
<keyword evidence="2" id="KW-1133">Transmembrane helix</keyword>
<evidence type="ECO:0000256" key="1">
    <source>
        <dbReference type="SAM" id="MobiDB-lite"/>
    </source>
</evidence>
<proteinExistence type="predicted"/>
<organism evidence="3 4">
    <name type="scientific">Streptomyces inusitatus</name>
    <dbReference type="NCBI Taxonomy" id="68221"/>
    <lineage>
        <taxon>Bacteria</taxon>
        <taxon>Bacillati</taxon>
        <taxon>Actinomycetota</taxon>
        <taxon>Actinomycetes</taxon>
        <taxon>Kitasatosporales</taxon>
        <taxon>Streptomycetaceae</taxon>
        <taxon>Streptomyces</taxon>
    </lineage>
</organism>
<evidence type="ECO:0000313" key="3">
    <source>
        <dbReference type="EMBL" id="GGZ27464.1"/>
    </source>
</evidence>
<dbReference type="Proteomes" id="UP000630936">
    <property type="component" value="Unassembled WGS sequence"/>
</dbReference>
<feature type="region of interest" description="Disordered" evidence="1">
    <location>
        <begin position="332"/>
        <end position="377"/>
    </location>
</feature>
<evidence type="ECO:0000313" key="4">
    <source>
        <dbReference type="Proteomes" id="UP000630936"/>
    </source>
</evidence>
<protein>
    <submittedName>
        <fullName evidence="3">Uncharacterized protein</fullName>
    </submittedName>
</protein>
<gene>
    <name evidence="3" type="ORF">GCM10010387_21110</name>
</gene>
<comment type="caution">
    <text evidence="3">The sequence shown here is derived from an EMBL/GenBank/DDBJ whole genome shotgun (WGS) entry which is preliminary data.</text>
</comment>
<feature type="transmembrane region" description="Helical" evidence="2">
    <location>
        <begin position="73"/>
        <end position="94"/>
    </location>
</feature>
<evidence type="ECO:0000256" key="2">
    <source>
        <dbReference type="SAM" id="Phobius"/>
    </source>
</evidence>